<reference evidence="6 7" key="2">
    <citation type="submission" date="2020-03" db="EMBL/GenBank/DDBJ databases">
        <authorList>
            <person name="Ichikawa N."/>
            <person name="Kimura A."/>
            <person name="Kitahashi Y."/>
            <person name="Uohara A."/>
        </authorList>
    </citation>
    <scope>NUCLEOTIDE SEQUENCE [LARGE SCALE GENOMIC DNA]</scope>
    <source>
        <strain evidence="6 7">NBRC 107702</strain>
    </source>
</reference>
<dbReference type="InterPro" id="IPR017853">
    <property type="entry name" value="GH"/>
</dbReference>
<evidence type="ECO:0000313" key="7">
    <source>
        <dbReference type="Proteomes" id="UP000502508"/>
    </source>
</evidence>
<accession>A0A6F8Y796</accession>
<keyword evidence="2 4" id="KW-0378">Hydrolase</keyword>
<keyword evidence="7" id="KW-1185">Reference proteome</keyword>
<dbReference type="EMBL" id="AP022870">
    <property type="protein sequence ID" value="BCB81986.1"/>
    <property type="molecule type" value="Genomic_DNA"/>
</dbReference>
<dbReference type="Proteomes" id="UP000502508">
    <property type="component" value="Chromosome"/>
</dbReference>
<feature type="domain" description="GH26" evidence="5">
    <location>
        <begin position="54"/>
        <end position="336"/>
    </location>
</feature>
<gene>
    <name evidence="6" type="ORF">Pflav_083960</name>
</gene>
<evidence type="ECO:0000313" key="6">
    <source>
        <dbReference type="EMBL" id="BCB81986.1"/>
    </source>
</evidence>
<dbReference type="RefSeq" id="WP_173041659.1">
    <property type="nucleotide sequence ID" value="NZ_AP022870.1"/>
</dbReference>
<protein>
    <recommendedName>
        <fullName evidence="5">GH26 domain-containing protein</fullName>
    </recommendedName>
</protein>
<dbReference type="GO" id="GO:0016985">
    <property type="term" value="F:mannan endo-1,4-beta-mannosidase activity"/>
    <property type="evidence" value="ECO:0007669"/>
    <property type="project" value="InterPro"/>
</dbReference>
<dbReference type="Pfam" id="PF02156">
    <property type="entry name" value="Glyco_hydro_26"/>
    <property type="match status" value="1"/>
</dbReference>
<dbReference type="Gene3D" id="3.20.20.80">
    <property type="entry name" value="Glycosidases"/>
    <property type="match status" value="1"/>
</dbReference>
<proteinExistence type="inferred from homology"/>
<sequence length="340" mass="37749">MKSRHIVVALAIVALAVSEYALVSQLNMSKVLKSVAGQQTAVAASAGPEASPSPTPPPPYDITHLLTPDKKYLGVAINGAPPDMNKIEKWAGSVGKQPNLIAIYESFDDKFAVSEARKAYQYGALPVIRWEPFKPKLADIAAGKQDAYILEFAKAVRTLNVPIVLTFAHEMNGDWYPWGRQRNKPADFVAAWRHIHGLFAKADATNVIWAWTPNVINPMPNVKLKPYYPGDKYVHWIGIDGYYTRKGKKTFGTLFEPTLDQIREFTKKPFLIVETAAEPGSARPDHISDLFEGVADRSDMLGLIWFNNDGSGDWNIDEDTAAIRSFRSEAKSPVYGFQVK</sequence>
<dbReference type="PANTHER" id="PTHR40079:SF4">
    <property type="entry name" value="GH26 DOMAIN-CONTAINING PROTEIN-RELATED"/>
    <property type="match status" value="1"/>
</dbReference>
<dbReference type="KEGG" id="pfla:Pflav_083960"/>
<dbReference type="InterPro" id="IPR022790">
    <property type="entry name" value="GH26_dom"/>
</dbReference>
<dbReference type="SUPFAM" id="SSF51445">
    <property type="entry name" value="(Trans)glycosidases"/>
    <property type="match status" value="1"/>
</dbReference>
<organism evidence="6 7">
    <name type="scientific">Phytohabitans flavus</name>
    <dbReference type="NCBI Taxonomy" id="1076124"/>
    <lineage>
        <taxon>Bacteria</taxon>
        <taxon>Bacillati</taxon>
        <taxon>Actinomycetota</taxon>
        <taxon>Actinomycetes</taxon>
        <taxon>Micromonosporales</taxon>
        <taxon>Micromonosporaceae</taxon>
    </lineage>
</organism>
<evidence type="ECO:0000256" key="1">
    <source>
        <dbReference type="ARBA" id="ARBA00007754"/>
    </source>
</evidence>
<dbReference type="PROSITE" id="PS51764">
    <property type="entry name" value="GH26"/>
    <property type="match status" value="1"/>
</dbReference>
<feature type="active site" description="Proton donor" evidence="4">
    <location>
        <position position="170"/>
    </location>
</feature>
<evidence type="ECO:0000256" key="3">
    <source>
        <dbReference type="ARBA" id="ARBA00023295"/>
    </source>
</evidence>
<dbReference type="AlphaFoldDB" id="A0A6F8Y796"/>
<dbReference type="PANTHER" id="PTHR40079">
    <property type="entry name" value="MANNAN ENDO-1,4-BETA-MANNOSIDASE E-RELATED"/>
    <property type="match status" value="1"/>
</dbReference>
<evidence type="ECO:0000256" key="2">
    <source>
        <dbReference type="ARBA" id="ARBA00022801"/>
    </source>
</evidence>
<evidence type="ECO:0000256" key="4">
    <source>
        <dbReference type="PROSITE-ProRule" id="PRU01100"/>
    </source>
</evidence>
<reference evidence="6 7" key="1">
    <citation type="submission" date="2020-03" db="EMBL/GenBank/DDBJ databases">
        <title>Whole genome shotgun sequence of Phytohabitans flavus NBRC 107702.</title>
        <authorList>
            <person name="Komaki H."/>
            <person name="Tamura T."/>
        </authorList>
    </citation>
    <scope>NUCLEOTIDE SEQUENCE [LARGE SCALE GENOMIC DNA]</scope>
    <source>
        <strain evidence="6 7">NBRC 107702</strain>
    </source>
</reference>
<dbReference type="GO" id="GO:0006080">
    <property type="term" value="P:substituted mannan metabolic process"/>
    <property type="evidence" value="ECO:0007669"/>
    <property type="project" value="InterPro"/>
</dbReference>
<evidence type="ECO:0000259" key="5">
    <source>
        <dbReference type="PROSITE" id="PS51764"/>
    </source>
</evidence>
<name>A0A6F8Y796_9ACTN</name>
<feature type="active site" description="Nucleophile" evidence="4">
    <location>
        <position position="274"/>
    </location>
</feature>
<keyword evidence="3 4" id="KW-0326">Glycosidase</keyword>
<comment type="similarity">
    <text evidence="1 4">Belongs to the glycosyl hydrolase 26 family.</text>
</comment>
<dbReference type="InterPro" id="IPR000805">
    <property type="entry name" value="Glyco_hydro_26"/>
</dbReference>